<evidence type="ECO:0008006" key="5">
    <source>
        <dbReference type="Google" id="ProtNLM"/>
    </source>
</evidence>
<sequence length="586" mass="65562">MSTIGDLSLRTVLSKKKQPPISVLPCKLRFLKYPQPPRNTTESILSVFSGRQAWNSEAQQALDALKIKLGYRAVREVIKALSNVDVAVGFFHWAAQQQDFKHNTKTYSAIVRLVGESGNLKLMNSFVLQMHQEGCPVTPYFLADIMMVYGHHKMAKQAFQVFKEMSNAGLQPNQFVHNCLISILLRCGHFEGAQKVFDMMRTGNKCLPDAITYNMLIDKCGKSGDVLRAQQYCMEMRHKGVCPNEKSYASLLGSLGKSGKIEKACDVFNVIKSKGRLVNRVTYTELIKGLGRAGESMKALELFREMEESGCEMDVVVYNVVLDILVKQKMIGQAWKLFVNMQARQCAPNVVTYNTLIGGFCKEKRVDEAFRWYDKMKGDGITPDAHTYSILVGGLCKLGQIDAAYIFLTKRQSSSVLQENKLGTNDRIDKDADGRMIESIPVHNTMLNGLVKSERLEMACAHLQLMEKSGYVPDVFSFSVVIHGLGKAGKPNDALAMYQKMKKLGIKPNLVTFNTLIDLLGKAGMVFEVHELLQEMRSLGLKPDNITYTSLLPVADKDSHKPQKLNPSAIKLRFDHVLGMPNVNDI</sequence>
<feature type="repeat" description="PPR" evidence="2">
    <location>
        <begin position="209"/>
        <end position="243"/>
    </location>
</feature>
<organism evidence="3 4">
    <name type="scientific">Ceratopteris richardii</name>
    <name type="common">Triangle waterfern</name>
    <dbReference type="NCBI Taxonomy" id="49495"/>
    <lineage>
        <taxon>Eukaryota</taxon>
        <taxon>Viridiplantae</taxon>
        <taxon>Streptophyta</taxon>
        <taxon>Embryophyta</taxon>
        <taxon>Tracheophyta</taxon>
        <taxon>Polypodiopsida</taxon>
        <taxon>Polypodiidae</taxon>
        <taxon>Polypodiales</taxon>
        <taxon>Pteridineae</taxon>
        <taxon>Pteridaceae</taxon>
        <taxon>Parkerioideae</taxon>
        <taxon>Ceratopteris</taxon>
    </lineage>
</organism>
<feature type="repeat" description="PPR" evidence="2">
    <location>
        <begin position="314"/>
        <end position="348"/>
    </location>
</feature>
<dbReference type="OrthoDB" id="185373at2759"/>
<keyword evidence="4" id="KW-1185">Reference proteome</keyword>
<feature type="repeat" description="PPR" evidence="2">
    <location>
        <begin position="509"/>
        <end position="543"/>
    </location>
</feature>
<dbReference type="Proteomes" id="UP000825935">
    <property type="component" value="Chromosome 25"/>
</dbReference>
<dbReference type="PANTHER" id="PTHR47936">
    <property type="entry name" value="PPR_LONG DOMAIN-CONTAINING PROTEIN"/>
    <property type="match status" value="1"/>
</dbReference>
<dbReference type="InterPro" id="IPR002885">
    <property type="entry name" value="PPR_rpt"/>
</dbReference>
<feature type="repeat" description="PPR" evidence="2">
    <location>
        <begin position="474"/>
        <end position="508"/>
    </location>
</feature>
<dbReference type="EMBL" id="CM035430">
    <property type="protein sequence ID" value="KAH7298316.1"/>
    <property type="molecule type" value="Genomic_DNA"/>
</dbReference>
<dbReference type="Gene3D" id="1.25.40.10">
    <property type="entry name" value="Tetratricopeptide repeat domain"/>
    <property type="match status" value="4"/>
</dbReference>
<feature type="repeat" description="PPR" evidence="2">
    <location>
        <begin position="349"/>
        <end position="383"/>
    </location>
</feature>
<evidence type="ECO:0000313" key="4">
    <source>
        <dbReference type="Proteomes" id="UP000825935"/>
    </source>
</evidence>
<dbReference type="AlphaFoldDB" id="A0A8T2RPG7"/>
<dbReference type="InterPro" id="IPR011990">
    <property type="entry name" value="TPR-like_helical_dom_sf"/>
</dbReference>
<proteinExistence type="predicted"/>
<comment type="caution">
    <text evidence="3">The sequence shown here is derived from an EMBL/GenBank/DDBJ whole genome shotgun (WGS) entry which is preliminary data.</text>
</comment>
<dbReference type="Pfam" id="PF01535">
    <property type="entry name" value="PPR"/>
    <property type="match status" value="3"/>
</dbReference>
<gene>
    <name evidence="3" type="ORF">KP509_25G036800</name>
</gene>
<dbReference type="NCBIfam" id="TIGR00756">
    <property type="entry name" value="PPR"/>
    <property type="match status" value="10"/>
</dbReference>
<dbReference type="PANTHER" id="PTHR47936:SF1">
    <property type="entry name" value="PENTATRICOPEPTIDE REPEAT-CONTAINING PROTEIN GUN1, CHLOROPLASTIC"/>
    <property type="match status" value="1"/>
</dbReference>
<keyword evidence="1" id="KW-0677">Repeat</keyword>
<evidence type="ECO:0000256" key="2">
    <source>
        <dbReference type="PROSITE-ProRule" id="PRU00708"/>
    </source>
</evidence>
<reference evidence="3" key="1">
    <citation type="submission" date="2021-08" db="EMBL/GenBank/DDBJ databases">
        <title>WGS assembly of Ceratopteris richardii.</title>
        <authorList>
            <person name="Marchant D.B."/>
            <person name="Chen G."/>
            <person name="Jenkins J."/>
            <person name="Shu S."/>
            <person name="Leebens-Mack J."/>
            <person name="Grimwood J."/>
            <person name="Schmutz J."/>
            <person name="Soltis P."/>
            <person name="Soltis D."/>
            <person name="Chen Z.-H."/>
        </authorList>
    </citation>
    <scope>NUCLEOTIDE SEQUENCE</scope>
    <source>
        <strain evidence="3">Whitten #5841</strain>
        <tissue evidence="3">Leaf</tissue>
    </source>
</reference>
<accession>A0A8T2RPG7</accession>
<protein>
    <recommendedName>
        <fullName evidence="5">Pentatricopeptide repeat-containing protein</fullName>
    </recommendedName>
</protein>
<feature type="repeat" description="PPR" evidence="2">
    <location>
        <begin position="244"/>
        <end position="278"/>
    </location>
</feature>
<feature type="repeat" description="PPR" evidence="2">
    <location>
        <begin position="173"/>
        <end position="207"/>
    </location>
</feature>
<evidence type="ECO:0000313" key="3">
    <source>
        <dbReference type="EMBL" id="KAH7298316.1"/>
    </source>
</evidence>
<name>A0A8T2RPG7_CERRI</name>
<dbReference type="PROSITE" id="PS51375">
    <property type="entry name" value="PPR"/>
    <property type="match status" value="9"/>
</dbReference>
<feature type="repeat" description="PPR" evidence="2">
    <location>
        <begin position="279"/>
        <end position="313"/>
    </location>
</feature>
<feature type="repeat" description="PPR" evidence="2">
    <location>
        <begin position="439"/>
        <end position="473"/>
    </location>
</feature>
<evidence type="ECO:0000256" key="1">
    <source>
        <dbReference type="ARBA" id="ARBA00022737"/>
    </source>
</evidence>
<dbReference type="Pfam" id="PF13041">
    <property type="entry name" value="PPR_2"/>
    <property type="match status" value="4"/>
</dbReference>